<proteinExistence type="predicted"/>
<accession>A0A9P7QEC1</accession>
<sequence length="386" mass="44109">MSEIHREIVCRDLENRYARLLVLRSHALQHATQSVIKFTSTIIPLPSPSDTELEELEDASARAGSPRLNEDQRAGTSNERGQIEHHEDVEEEEDGSEEDDGSEEGDVGIALFRYCRERDDIETTIYRPLEMLAGTSNERCQTEHHEDVEEDDGSDESDFGIVLSRYCRERDDIETIIYRRLEMLEREPAMEDLLPWWNTFPGMLEAYLDHLDEHCCPCDKELAQRVASEGLGRPPDDPNRHKDCVSIRIIDRLQEEMDQTWAFIMETDKRSMRRSRRSDPRATRNALLKRRGMESPLVKAWTPDQMSVFETWSSCSYDLRRPTETLLSWVSPTSPDGSSGRPVPRILVEVDISIEISSAEGSETPVERSGAGQGSEHTGEQSTIRS</sequence>
<evidence type="ECO:0000256" key="1">
    <source>
        <dbReference type="SAM" id="MobiDB-lite"/>
    </source>
</evidence>
<feature type="region of interest" description="Disordered" evidence="1">
    <location>
        <begin position="357"/>
        <end position="386"/>
    </location>
</feature>
<feature type="region of interest" description="Disordered" evidence="1">
    <location>
        <begin position="137"/>
        <end position="156"/>
    </location>
</feature>
<dbReference type="AlphaFoldDB" id="A0A9P7QEC1"/>
<dbReference type="Proteomes" id="UP000707071">
    <property type="component" value="Unassembled WGS sequence"/>
</dbReference>
<dbReference type="EMBL" id="SRRH01000403">
    <property type="protein sequence ID" value="KAG6289524.1"/>
    <property type="molecule type" value="Genomic_DNA"/>
</dbReference>
<protein>
    <submittedName>
        <fullName evidence="2">Uncharacterized protein</fullName>
    </submittedName>
</protein>
<organism evidence="2 3">
    <name type="scientific">Claviceps aff. purpurea</name>
    <dbReference type="NCBI Taxonomy" id="1967640"/>
    <lineage>
        <taxon>Eukaryota</taxon>
        <taxon>Fungi</taxon>
        <taxon>Dikarya</taxon>
        <taxon>Ascomycota</taxon>
        <taxon>Pezizomycotina</taxon>
        <taxon>Sordariomycetes</taxon>
        <taxon>Hypocreomycetidae</taxon>
        <taxon>Hypocreales</taxon>
        <taxon>Clavicipitaceae</taxon>
        <taxon>Claviceps</taxon>
    </lineage>
</organism>
<evidence type="ECO:0000313" key="2">
    <source>
        <dbReference type="EMBL" id="KAG6289524.1"/>
    </source>
</evidence>
<keyword evidence="3" id="KW-1185">Reference proteome</keyword>
<feature type="region of interest" description="Disordered" evidence="1">
    <location>
        <begin position="44"/>
        <end position="104"/>
    </location>
</feature>
<name>A0A9P7QEC1_9HYPO</name>
<feature type="compositionally biased region" description="Acidic residues" evidence="1">
    <location>
        <begin position="89"/>
        <end position="104"/>
    </location>
</feature>
<comment type="caution">
    <text evidence="2">The sequence shown here is derived from an EMBL/GenBank/DDBJ whole genome shotgun (WGS) entry which is preliminary data.</text>
</comment>
<gene>
    <name evidence="2" type="ORF">E4U09_004960</name>
</gene>
<evidence type="ECO:0000313" key="3">
    <source>
        <dbReference type="Proteomes" id="UP000707071"/>
    </source>
</evidence>
<reference evidence="2 3" key="1">
    <citation type="journal article" date="2020" name="bioRxiv">
        <title>Whole genome comparisons of ergot fungi reveals the divergence and evolution of species within the genus Claviceps are the result of varying mechanisms driving genome evolution and host range expansion.</title>
        <authorList>
            <person name="Wyka S.A."/>
            <person name="Mondo S.J."/>
            <person name="Liu M."/>
            <person name="Dettman J."/>
            <person name="Nalam V."/>
            <person name="Broders K.D."/>
        </authorList>
    </citation>
    <scope>NUCLEOTIDE SEQUENCE [LARGE SCALE GENOMIC DNA]</scope>
    <source>
        <strain evidence="2 3">Clav52</strain>
    </source>
</reference>